<comment type="catalytic activity">
    <reaction evidence="6 7 8">
        <text>alpha-D-glucose 6-phosphate = beta-D-fructose 6-phosphate</text>
        <dbReference type="Rhea" id="RHEA:11816"/>
        <dbReference type="ChEBI" id="CHEBI:57634"/>
        <dbReference type="ChEBI" id="CHEBI:58225"/>
        <dbReference type="EC" id="5.3.1.9"/>
    </reaction>
</comment>
<evidence type="ECO:0000313" key="9">
    <source>
        <dbReference type="EMBL" id="PZO80438.1"/>
    </source>
</evidence>
<dbReference type="PROSITE" id="PS00174">
    <property type="entry name" value="P_GLUCOSE_ISOMERASE_2"/>
    <property type="match status" value="1"/>
</dbReference>
<dbReference type="CDD" id="cd05016">
    <property type="entry name" value="SIS_PGI_2"/>
    <property type="match status" value="1"/>
</dbReference>
<evidence type="ECO:0000313" key="10">
    <source>
        <dbReference type="Proteomes" id="UP000248614"/>
    </source>
</evidence>
<keyword evidence="4 7" id="KW-0324">Glycolysis</keyword>
<feature type="active site" evidence="7">
    <location>
        <position position="359"/>
    </location>
</feature>
<dbReference type="HAMAP" id="MF_00473">
    <property type="entry name" value="G6P_isomerase"/>
    <property type="match status" value="1"/>
</dbReference>
<evidence type="ECO:0000256" key="7">
    <source>
        <dbReference type="HAMAP-Rule" id="MF_00473"/>
    </source>
</evidence>
<comment type="pathway">
    <text evidence="7">Carbohydrate biosynthesis; gluconeogenesis.</text>
</comment>
<dbReference type="NCBIfam" id="NF001211">
    <property type="entry name" value="PRK00179.1"/>
    <property type="match status" value="1"/>
</dbReference>
<dbReference type="GO" id="GO:0004347">
    <property type="term" value="F:glucose-6-phosphate isomerase activity"/>
    <property type="evidence" value="ECO:0007669"/>
    <property type="project" value="UniProtKB-UniRule"/>
</dbReference>
<comment type="function">
    <text evidence="7">Catalyzes the reversible isomerization of glucose-6-phosphate to fructose-6-phosphate.</text>
</comment>
<accession>A0A2W5BH33</accession>
<dbReference type="InterPro" id="IPR001672">
    <property type="entry name" value="G6P_Isomerase"/>
</dbReference>
<dbReference type="GO" id="GO:0051156">
    <property type="term" value="P:glucose 6-phosphate metabolic process"/>
    <property type="evidence" value="ECO:0007669"/>
    <property type="project" value="TreeGrafter"/>
</dbReference>
<dbReference type="CDD" id="cd05015">
    <property type="entry name" value="SIS_PGI_1"/>
    <property type="match status" value="1"/>
</dbReference>
<dbReference type="InterPro" id="IPR018189">
    <property type="entry name" value="Phosphoglucose_isomerase_CS"/>
</dbReference>
<name>A0A2W5BH33_9SPHN</name>
<keyword evidence="7" id="KW-0963">Cytoplasm</keyword>
<comment type="caution">
    <text evidence="9">The sequence shown here is derived from an EMBL/GenBank/DDBJ whole genome shotgun (WGS) entry which is preliminary data.</text>
</comment>
<dbReference type="GO" id="GO:0005829">
    <property type="term" value="C:cytosol"/>
    <property type="evidence" value="ECO:0007669"/>
    <property type="project" value="TreeGrafter"/>
</dbReference>
<dbReference type="InterPro" id="IPR046348">
    <property type="entry name" value="SIS_dom_sf"/>
</dbReference>
<dbReference type="UniPathway" id="UPA00138"/>
<dbReference type="Gene3D" id="3.40.50.10490">
    <property type="entry name" value="Glucose-6-phosphate isomerase like protein, domain 1"/>
    <property type="match status" value="2"/>
</dbReference>
<dbReference type="SUPFAM" id="SSF53697">
    <property type="entry name" value="SIS domain"/>
    <property type="match status" value="1"/>
</dbReference>
<reference evidence="9 10" key="1">
    <citation type="submission" date="2017-08" db="EMBL/GenBank/DDBJ databases">
        <title>Infants hospitalized years apart are colonized by the same room-sourced microbial strains.</title>
        <authorList>
            <person name="Brooks B."/>
            <person name="Olm M.R."/>
            <person name="Firek B.A."/>
            <person name="Baker R."/>
            <person name="Thomas B.C."/>
            <person name="Morowitz M.J."/>
            <person name="Banfield J.F."/>
        </authorList>
    </citation>
    <scope>NUCLEOTIDE SEQUENCE [LARGE SCALE GENOMIC DNA]</scope>
    <source>
        <strain evidence="9">S2_018_000_R3_110</strain>
    </source>
</reference>
<dbReference type="Pfam" id="PF00342">
    <property type="entry name" value="PGI"/>
    <property type="match status" value="1"/>
</dbReference>
<dbReference type="InterPro" id="IPR035476">
    <property type="entry name" value="SIS_PGI_1"/>
</dbReference>
<protein>
    <recommendedName>
        <fullName evidence="7">Glucose-6-phosphate isomerase</fullName>
        <shortName evidence="7">GPI</shortName>
        <ecNumber evidence="7">5.3.1.9</ecNumber>
    </recommendedName>
    <alternativeName>
        <fullName evidence="7">Phosphoglucose isomerase</fullName>
        <shortName evidence="7">PGI</shortName>
    </alternativeName>
    <alternativeName>
        <fullName evidence="7">Phosphohexose isomerase</fullName>
        <shortName evidence="7">PHI</shortName>
    </alternativeName>
</protein>
<feature type="active site" evidence="7">
    <location>
        <position position="469"/>
    </location>
</feature>
<dbReference type="GO" id="GO:0006094">
    <property type="term" value="P:gluconeogenesis"/>
    <property type="evidence" value="ECO:0007669"/>
    <property type="project" value="UniProtKB-UniRule"/>
</dbReference>
<dbReference type="EC" id="5.3.1.9" evidence="7"/>
<dbReference type="AlphaFoldDB" id="A0A2W5BH33"/>
<comment type="similarity">
    <text evidence="2 7 8">Belongs to the GPI family.</text>
</comment>
<sequence length="496" mass="53138">MQDWSAIEGLTQTKLTDLFANDPDRLARLTVDVGGLHFDFAKTHLDDAAIAAFTGLATTMELGARRDALFAGQVVNVTEGRAATHTAERGEGSADDVAQARAFQARMRQVIDAIEADAFGPVRHILHVGIGGSALGPDLIFDALGRDEDRYDVAIVSNVDGVAMEEAVKGFDPAATLLVVASKTFTTTETMLNAESAMAWMREGGVEDPYGRVIALTAAPDRAVEWGVDETRVLPFAESVGGRYSLWSTLGFPFALALGFQAYEELLEGAAEMDRHFRLTEPARNAPVLAAFADLYYSQVRGCETRATFAYDERLRLLPSYLQQLEMESNGKSVTAAGEPLARNSAAITWGGVGTDAQHAVFQLLHQGTRIVPLEFVAVVEAGDTLDPAHHRQLLLNAFAQGAALMAGKANDDPARAYAGDRPSSTILLQDLDARTLGALIAFYEARVFVNAALLGINPFDQFGVELGKEMAKAADRGGQTFDASTNDLLARAGLA</sequence>
<dbReference type="InterPro" id="IPR035482">
    <property type="entry name" value="SIS_PGI_2"/>
</dbReference>
<evidence type="ECO:0000256" key="2">
    <source>
        <dbReference type="ARBA" id="ARBA00006604"/>
    </source>
</evidence>
<comment type="subcellular location">
    <subcellularLocation>
        <location evidence="7">Cytoplasm</location>
    </subcellularLocation>
</comment>
<dbReference type="GO" id="GO:0097367">
    <property type="term" value="F:carbohydrate derivative binding"/>
    <property type="evidence" value="ECO:0007669"/>
    <property type="project" value="InterPro"/>
</dbReference>
<evidence type="ECO:0000256" key="3">
    <source>
        <dbReference type="ARBA" id="ARBA00022432"/>
    </source>
</evidence>
<dbReference type="Gene3D" id="1.10.1390.10">
    <property type="match status" value="1"/>
</dbReference>
<evidence type="ECO:0000256" key="4">
    <source>
        <dbReference type="ARBA" id="ARBA00023152"/>
    </source>
</evidence>
<dbReference type="Proteomes" id="UP000248614">
    <property type="component" value="Unassembled WGS sequence"/>
</dbReference>
<dbReference type="UniPathway" id="UPA00109">
    <property type="reaction ID" value="UER00181"/>
</dbReference>
<evidence type="ECO:0000256" key="6">
    <source>
        <dbReference type="ARBA" id="ARBA00029321"/>
    </source>
</evidence>
<dbReference type="PANTHER" id="PTHR11469">
    <property type="entry name" value="GLUCOSE-6-PHOSPHATE ISOMERASE"/>
    <property type="match status" value="1"/>
</dbReference>
<dbReference type="GO" id="GO:0006096">
    <property type="term" value="P:glycolytic process"/>
    <property type="evidence" value="ECO:0007669"/>
    <property type="project" value="UniProtKB-UniRule"/>
</dbReference>
<evidence type="ECO:0000256" key="1">
    <source>
        <dbReference type="ARBA" id="ARBA00004926"/>
    </source>
</evidence>
<proteinExistence type="inferred from homology"/>
<gene>
    <name evidence="7" type="primary">pgi</name>
    <name evidence="9" type="ORF">DI632_02340</name>
</gene>
<dbReference type="GO" id="GO:0048029">
    <property type="term" value="F:monosaccharide binding"/>
    <property type="evidence" value="ECO:0007669"/>
    <property type="project" value="TreeGrafter"/>
</dbReference>
<comment type="pathway">
    <text evidence="1 7 8">Carbohydrate degradation; glycolysis; D-glyceraldehyde 3-phosphate and glycerone phosphate from D-glucose: step 2/4.</text>
</comment>
<dbReference type="PANTHER" id="PTHR11469:SF1">
    <property type="entry name" value="GLUCOSE-6-PHOSPHATE ISOMERASE"/>
    <property type="match status" value="1"/>
</dbReference>
<dbReference type="PRINTS" id="PR00662">
    <property type="entry name" value="G6PISOMERASE"/>
</dbReference>
<dbReference type="PROSITE" id="PS00765">
    <property type="entry name" value="P_GLUCOSE_ISOMERASE_1"/>
    <property type="match status" value="1"/>
</dbReference>
<keyword evidence="5 7" id="KW-0413">Isomerase</keyword>
<dbReference type="EMBL" id="QFNF01000003">
    <property type="protein sequence ID" value="PZO80438.1"/>
    <property type="molecule type" value="Genomic_DNA"/>
</dbReference>
<organism evidence="9 10">
    <name type="scientific">Sphingomonas hengshuiensis</name>
    <dbReference type="NCBI Taxonomy" id="1609977"/>
    <lineage>
        <taxon>Bacteria</taxon>
        <taxon>Pseudomonadati</taxon>
        <taxon>Pseudomonadota</taxon>
        <taxon>Alphaproteobacteria</taxon>
        <taxon>Sphingomonadales</taxon>
        <taxon>Sphingomonadaceae</taxon>
        <taxon>Sphingomonas</taxon>
    </lineage>
</organism>
<evidence type="ECO:0000256" key="5">
    <source>
        <dbReference type="ARBA" id="ARBA00023235"/>
    </source>
</evidence>
<keyword evidence="3 7" id="KW-0312">Gluconeogenesis</keyword>
<dbReference type="InterPro" id="IPR023096">
    <property type="entry name" value="G6P_Isomerase_C"/>
</dbReference>
<evidence type="ECO:0000256" key="8">
    <source>
        <dbReference type="RuleBase" id="RU000612"/>
    </source>
</evidence>
<dbReference type="PROSITE" id="PS51463">
    <property type="entry name" value="P_GLUCOSE_ISOMERASE_3"/>
    <property type="match status" value="1"/>
</dbReference>
<feature type="active site" description="Proton donor" evidence="7">
    <location>
        <position position="328"/>
    </location>
</feature>